<proteinExistence type="inferred from homology"/>
<keyword evidence="3" id="KW-0328">Glycosyltransferase</keyword>
<comment type="similarity">
    <text evidence="2">Belongs to the glycosyltransferase 28 family.</text>
</comment>
<dbReference type="SUPFAM" id="SSF53756">
    <property type="entry name" value="UDP-Glycosyltransferase/glycogen phosphorylase"/>
    <property type="match status" value="1"/>
</dbReference>
<dbReference type="GO" id="GO:0016020">
    <property type="term" value="C:membrane"/>
    <property type="evidence" value="ECO:0007669"/>
    <property type="project" value="UniProtKB-SubCell"/>
</dbReference>
<feature type="domain" description="Glycosyl transferase family 28 C-terminal" evidence="5">
    <location>
        <begin position="198"/>
        <end position="348"/>
    </location>
</feature>
<evidence type="ECO:0000256" key="3">
    <source>
        <dbReference type="ARBA" id="ARBA00022676"/>
    </source>
</evidence>
<dbReference type="InterPro" id="IPR050519">
    <property type="entry name" value="Glycosyltransf_28_UgtP"/>
</dbReference>
<dbReference type="Gene3D" id="3.40.50.2000">
    <property type="entry name" value="Glycogen Phosphorylase B"/>
    <property type="match status" value="1"/>
</dbReference>
<dbReference type="PANTHER" id="PTHR43025:SF3">
    <property type="entry name" value="MONOGALACTOSYLDIACYLGLYCEROL SYNTHASE 1, CHLOROPLASTIC"/>
    <property type="match status" value="1"/>
</dbReference>
<dbReference type="GO" id="GO:0009247">
    <property type="term" value="P:glycolipid biosynthetic process"/>
    <property type="evidence" value="ECO:0007669"/>
    <property type="project" value="InterPro"/>
</dbReference>
<protein>
    <submittedName>
        <fullName evidence="7">Processive 1,2-diacylglycerol beta-glucosyltransferase</fullName>
    </submittedName>
</protein>
<evidence type="ECO:0000259" key="5">
    <source>
        <dbReference type="Pfam" id="PF04101"/>
    </source>
</evidence>
<dbReference type="PANTHER" id="PTHR43025">
    <property type="entry name" value="MONOGALACTOSYLDIACYLGLYCEROL SYNTHASE"/>
    <property type="match status" value="1"/>
</dbReference>
<evidence type="ECO:0000256" key="2">
    <source>
        <dbReference type="ARBA" id="ARBA00006962"/>
    </source>
</evidence>
<comment type="subcellular location">
    <subcellularLocation>
        <location evidence="1">Membrane</location>
    </subcellularLocation>
</comment>
<dbReference type="RefSeq" id="WP_072966088.1">
    <property type="nucleotide sequence ID" value="NZ_FRAJ01000005.1"/>
</dbReference>
<evidence type="ECO:0000256" key="1">
    <source>
        <dbReference type="ARBA" id="ARBA00004370"/>
    </source>
</evidence>
<reference evidence="7 8" key="1">
    <citation type="submission" date="2016-11" db="EMBL/GenBank/DDBJ databases">
        <authorList>
            <person name="Jaros S."/>
            <person name="Januszkiewicz K."/>
            <person name="Wedrychowicz H."/>
        </authorList>
    </citation>
    <scope>NUCLEOTIDE SEQUENCE [LARGE SCALE GENOMIC DNA]</scope>
    <source>
        <strain evidence="7 8">DSM 14501</strain>
    </source>
</reference>
<evidence type="ECO:0000259" key="6">
    <source>
        <dbReference type="Pfam" id="PF06925"/>
    </source>
</evidence>
<dbReference type="STRING" id="1121266.SAMN02745883_00805"/>
<dbReference type="InterPro" id="IPR007235">
    <property type="entry name" value="Glyco_trans_28_C"/>
</dbReference>
<evidence type="ECO:0000256" key="4">
    <source>
        <dbReference type="ARBA" id="ARBA00022679"/>
    </source>
</evidence>
<dbReference type="Pfam" id="PF04101">
    <property type="entry name" value="Glyco_tran_28_C"/>
    <property type="match status" value="1"/>
</dbReference>
<keyword evidence="4 7" id="KW-0808">Transferase</keyword>
<dbReference type="AlphaFoldDB" id="A0A1M6N5D4"/>
<feature type="domain" description="Diacylglycerol glucosyltransferase N-terminal" evidence="6">
    <location>
        <begin position="15"/>
        <end position="178"/>
    </location>
</feature>
<name>A0A1M6N5D4_9FIRM</name>
<accession>A0A1M6N5D4</accession>
<gene>
    <name evidence="7" type="ORF">SAMN02745883_00805</name>
</gene>
<sequence>MRKILIFTASTGGGHNQAAASLEELLKSNGYSVVKLDALKETNKLLDSFISDGYRILVKKFPKTYRELYKLSDRRKVNFKITRIITKFLRNKIYQIIQKHNPEVIIATHPFLVNVIGELKEEGKICIPFISVVTDYKIHQTYVHSSVDAYITGSYYTKLSMMERGIPKEKIYHYGIPIRKEFFVSSIDKKKNKKDDFTILLMCGSIGLKAMEKVLKRLVKSKNRIKIIAVCGNDVDLRIRIEQKYMDKYEDKEIIVYGFTNKIPELMDISDIIISKPGGLTVSESIAKNIPMVIPYVIPGQEEENADFLVHTGAGIRVKKIKEITDVIDNLIENPSLLREMKKNIKKLSKTYSMESIVEIVNKLIEENKYNTKNYKKERVIS</sequence>
<organism evidence="7 8">
    <name type="scientific">Caminicella sporogenes DSM 14501</name>
    <dbReference type="NCBI Taxonomy" id="1121266"/>
    <lineage>
        <taxon>Bacteria</taxon>
        <taxon>Bacillati</taxon>
        <taxon>Bacillota</taxon>
        <taxon>Clostridia</taxon>
        <taxon>Peptostreptococcales</taxon>
        <taxon>Caminicellaceae</taxon>
        <taxon>Caminicella</taxon>
    </lineage>
</organism>
<evidence type="ECO:0000313" key="7">
    <source>
        <dbReference type="EMBL" id="SHJ90907.1"/>
    </source>
</evidence>
<dbReference type="GO" id="GO:0016758">
    <property type="term" value="F:hexosyltransferase activity"/>
    <property type="evidence" value="ECO:0007669"/>
    <property type="project" value="InterPro"/>
</dbReference>
<keyword evidence="8" id="KW-1185">Reference proteome</keyword>
<dbReference type="EMBL" id="FRAJ01000005">
    <property type="protein sequence ID" value="SHJ90907.1"/>
    <property type="molecule type" value="Genomic_DNA"/>
</dbReference>
<dbReference type="Proteomes" id="UP000184082">
    <property type="component" value="Unassembled WGS sequence"/>
</dbReference>
<evidence type="ECO:0000313" key="8">
    <source>
        <dbReference type="Proteomes" id="UP000184082"/>
    </source>
</evidence>
<dbReference type="InterPro" id="IPR009695">
    <property type="entry name" value="Diacylglyc_glucosyltr_N"/>
</dbReference>
<dbReference type="Pfam" id="PF06925">
    <property type="entry name" value="MGDG_synth"/>
    <property type="match status" value="1"/>
</dbReference>